<name>A0AAV2EUT6_9ROSI</name>
<organism evidence="1 2">
    <name type="scientific">Linum trigynum</name>
    <dbReference type="NCBI Taxonomy" id="586398"/>
    <lineage>
        <taxon>Eukaryota</taxon>
        <taxon>Viridiplantae</taxon>
        <taxon>Streptophyta</taxon>
        <taxon>Embryophyta</taxon>
        <taxon>Tracheophyta</taxon>
        <taxon>Spermatophyta</taxon>
        <taxon>Magnoliopsida</taxon>
        <taxon>eudicotyledons</taxon>
        <taxon>Gunneridae</taxon>
        <taxon>Pentapetalae</taxon>
        <taxon>rosids</taxon>
        <taxon>fabids</taxon>
        <taxon>Malpighiales</taxon>
        <taxon>Linaceae</taxon>
        <taxon>Linum</taxon>
    </lineage>
</organism>
<accession>A0AAV2EUT6</accession>
<sequence>MEPGNSMRHDYSWELLSHRQKFLDEAVSPLALARLLVDSNGQLEVEATNTEDDYVHKEDPCQQPVVANPVEVPMIDEVVAYDLFDDD</sequence>
<gene>
    <name evidence="1" type="ORF">LTRI10_LOCUS30565</name>
</gene>
<evidence type="ECO:0000313" key="2">
    <source>
        <dbReference type="Proteomes" id="UP001497516"/>
    </source>
</evidence>
<dbReference type="EMBL" id="OZ034818">
    <property type="protein sequence ID" value="CAL1389730.1"/>
    <property type="molecule type" value="Genomic_DNA"/>
</dbReference>
<protein>
    <submittedName>
        <fullName evidence="1">Uncharacterized protein</fullName>
    </submittedName>
</protein>
<proteinExistence type="predicted"/>
<keyword evidence="2" id="KW-1185">Reference proteome</keyword>
<evidence type="ECO:0000313" key="1">
    <source>
        <dbReference type="EMBL" id="CAL1389730.1"/>
    </source>
</evidence>
<reference evidence="1 2" key="1">
    <citation type="submission" date="2024-04" db="EMBL/GenBank/DDBJ databases">
        <authorList>
            <person name="Fracassetti M."/>
        </authorList>
    </citation>
    <scope>NUCLEOTIDE SEQUENCE [LARGE SCALE GENOMIC DNA]</scope>
</reference>
<dbReference type="Proteomes" id="UP001497516">
    <property type="component" value="Chromosome 5"/>
</dbReference>
<dbReference type="AlphaFoldDB" id="A0AAV2EUT6"/>